<evidence type="ECO:0000256" key="3">
    <source>
        <dbReference type="ARBA" id="ARBA00022448"/>
    </source>
</evidence>
<dbReference type="SUPFAM" id="SSF103473">
    <property type="entry name" value="MFS general substrate transporter"/>
    <property type="match status" value="1"/>
</dbReference>
<dbReference type="Pfam" id="PF01412">
    <property type="entry name" value="ArfGap"/>
    <property type="match status" value="1"/>
</dbReference>
<evidence type="ECO:0000256" key="5">
    <source>
        <dbReference type="ARBA" id="ARBA00022692"/>
    </source>
</evidence>
<keyword evidence="9" id="KW-0863">Zinc-finger</keyword>
<dbReference type="Pfam" id="PF00083">
    <property type="entry name" value="Sugar_tr"/>
    <property type="match status" value="1"/>
</dbReference>
<evidence type="ECO:0000256" key="4">
    <source>
        <dbReference type="ARBA" id="ARBA00022597"/>
    </source>
</evidence>
<dbReference type="Proteomes" id="UP001055439">
    <property type="component" value="Chromosome 10"/>
</dbReference>
<dbReference type="PROSITE" id="PS00216">
    <property type="entry name" value="SUGAR_TRANSPORT_1"/>
    <property type="match status" value="1"/>
</dbReference>
<dbReference type="GO" id="GO:0016020">
    <property type="term" value="C:membrane"/>
    <property type="evidence" value="ECO:0007669"/>
    <property type="project" value="UniProtKB-SubCell"/>
</dbReference>
<dbReference type="OrthoDB" id="5296287at2759"/>
<reference evidence="13" key="1">
    <citation type="submission" date="2022-05" db="EMBL/GenBank/DDBJ databases">
        <title>The Musa troglodytarum L. genome provides insights into the mechanism of non-climacteric behaviour and enrichment of carotenoids.</title>
        <authorList>
            <person name="Wang J."/>
        </authorList>
    </citation>
    <scope>NUCLEOTIDE SEQUENCE</scope>
    <source>
        <tissue evidence="13">Leaf</tissue>
    </source>
</reference>
<dbReference type="PANTHER" id="PTHR23500">
    <property type="entry name" value="SOLUTE CARRIER FAMILY 2, FACILITATED GLUCOSE TRANSPORTER"/>
    <property type="match status" value="1"/>
</dbReference>
<keyword evidence="6" id="KW-0769">Symport</keyword>
<evidence type="ECO:0000256" key="9">
    <source>
        <dbReference type="PROSITE-ProRule" id="PRU00288"/>
    </source>
</evidence>
<dbReference type="PRINTS" id="PR00405">
    <property type="entry name" value="REVINTRACTNG"/>
</dbReference>
<dbReference type="PANTHER" id="PTHR23500:SF74">
    <property type="entry name" value="SUGAR TRANSPORT PROTEIN MST5"/>
    <property type="match status" value="1"/>
</dbReference>
<dbReference type="InterPro" id="IPR001164">
    <property type="entry name" value="ArfGAP_dom"/>
</dbReference>
<evidence type="ECO:0000259" key="12">
    <source>
        <dbReference type="PROSITE" id="PS50850"/>
    </source>
</evidence>
<dbReference type="Gene3D" id="1.20.1250.20">
    <property type="entry name" value="MFS general substrate transporter like domains"/>
    <property type="match status" value="1"/>
</dbReference>
<keyword evidence="14" id="KW-1185">Reference proteome</keyword>
<evidence type="ECO:0000256" key="1">
    <source>
        <dbReference type="ARBA" id="ARBA00004141"/>
    </source>
</evidence>
<keyword evidence="3" id="KW-0813">Transport</keyword>
<keyword evidence="5 10" id="KW-0812">Transmembrane</keyword>
<evidence type="ECO:0000256" key="6">
    <source>
        <dbReference type="ARBA" id="ARBA00022847"/>
    </source>
</evidence>
<feature type="transmembrane region" description="Helical" evidence="10">
    <location>
        <begin position="401"/>
        <end position="419"/>
    </location>
</feature>
<feature type="transmembrane region" description="Helical" evidence="10">
    <location>
        <begin position="515"/>
        <end position="538"/>
    </location>
</feature>
<feature type="transmembrane region" description="Helical" evidence="10">
    <location>
        <begin position="550"/>
        <end position="570"/>
    </location>
</feature>
<evidence type="ECO:0000313" key="13">
    <source>
        <dbReference type="EMBL" id="URD79390.1"/>
    </source>
</evidence>
<dbReference type="SUPFAM" id="SSF57863">
    <property type="entry name" value="ArfGap/RecO-like zinc finger"/>
    <property type="match status" value="1"/>
</dbReference>
<dbReference type="Gene3D" id="1.10.220.150">
    <property type="entry name" value="Arf GTPase activating protein"/>
    <property type="match status" value="1"/>
</dbReference>
<keyword evidence="8 10" id="KW-0472">Membrane</keyword>
<name>A0A9E7EKT4_9LILI</name>
<evidence type="ECO:0000256" key="7">
    <source>
        <dbReference type="ARBA" id="ARBA00022989"/>
    </source>
</evidence>
<proteinExistence type="inferred from homology"/>
<feature type="transmembrane region" description="Helical" evidence="10">
    <location>
        <begin position="431"/>
        <end position="453"/>
    </location>
</feature>
<evidence type="ECO:0000313" key="14">
    <source>
        <dbReference type="Proteomes" id="UP001055439"/>
    </source>
</evidence>
<keyword evidence="9" id="KW-0479">Metal-binding</keyword>
<feature type="transmembrane region" description="Helical" evidence="10">
    <location>
        <begin position="678"/>
        <end position="698"/>
    </location>
</feature>
<dbReference type="InterPro" id="IPR038508">
    <property type="entry name" value="ArfGAP_dom_sf"/>
</dbReference>
<feature type="transmembrane region" description="Helical" evidence="10">
    <location>
        <begin position="342"/>
        <end position="366"/>
    </location>
</feature>
<comment type="subcellular location">
    <subcellularLocation>
        <location evidence="1">Membrane</location>
        <topology evidence="1">Multi-pass membrane protein</topology>
    </subcellularLocation>
</comment>
<feature type="transmembrane region" description="Helical" evidence="10">
    <location>
        <begin position="590"/>
        <end position="610"/>
    </location>
</feature>
<evidence type="ECO:0000256" key="2">
    <source>
        <dbReference type="ARBA" id="ARBA00010992"/>
    </source>
</evidence>
<dbReference type="InterPro" id="IPR020846">
    <property type="entry name" value="MFS_dom"/>
</dbReference>
<dbReference type="InterPro" id="IPR045262">
    <property type="entry name" value="STP/PLT_plant"/>
</dbReference>
<dbReference type="GO" id="GO:0005096">
    <property type="term" value="F:GTPase activator activity"/>
    <property type="evidence" value="ECO:0007669"/>
    <property type="project" value="InterPro"/>
</dbReference>
<dbReference type="InterPro" id="IPR003663">
    <property type="entry name" value="Sugar/inositol_transpt"/>
</dbReference>
<dbReference type="EMBL" id="CP097503">
    <property type="protein sequence ID" value="URD79390.1"/>
    <property type="molecule type" value="Genomic_DNA"/>
</dbReference>
<dbReference type="CDD" id="cd08204">
    <property type="entry name" value="ArfGap"/>
    <property type="match status" value="1"/>
</dbReference>
<evidence type="ECO:0000259" key="11">
    <source>
        <dbReference type="PROSITE" id="PS50115"/>
    </source>
</evidence>
<accession>A0A9E7EKT4</accession>
<dbReference type="InterPro" id="IPR044778">
    <property type="entry name" value="MFS_STP/MST-like_plant"/>
</dbReference>
<feature type="transmembrane region" description="Helical" evidence="10">
    <location>
        <begin position="317"/>
        <end position="335"/>
    </location>
</feature>
<keyword evidence="7 10" id="KW-1133">Transmembrane helix</keyword>
<feature type="transmembrane region" description="Helical" evidence="10">
    <location>
        <begin position="616"/>
        <end position="637"/>
    </location>
</feature>
<organism evidence="13 14">
    <name type="scientific">Musa troglodytarum</name>
    <name type="common">fe'i banana</name>
    <dbReference type="NCBI Taxonomy" id="320322"/>
    <lineage>
        <taxon>Eukaryota</taxon>
        <taxon>Viridiplantae</taxon>
        <taxon>Streptophyta</taxon>
        <taxon>Embryophyta</taxon>
        <taxon>Tracheophyta</taxon>
        <taxon>Spermatophyta</taxon>
        <taxon>Magnoliopsida</taxon>
        <taxon>Liliopsida</taxon>
        <taxon>Zingiberales</taxon>
        <taxon>Musaceae</taxon>
        <taxon>Musa</taxon>
    </lineage>
</organism>
<evidence type="ECO:0000256" key="10">
    <source>
        <dbReference type="SAM" id="Phobius"/>
    </source>
</evidence>
<dbReference type="InterPro" id="IPR036259">
    <property type="entry name" value="MFS_trans_sf"/>
</dbReference>
<dbReference type="InterPro" id="IPR005828">
    <property type="entry name" value="MFS_sugar_transport-like"/>
</dbReference>
<keyword evidence="9" id="KW-0862">Zinc</keyword>
<dbReference type="PROSITE" id="PS50850">
    <property type="entry name" value="MFS"/>
    <property type="match status" value="1"/>
</dbReference>
<comment type="similarity">
    <text evidence="2">Belongs to the major facilitator superfamily. Sugar transporter (TC 2.A.1.1) family.</text>
</comment>
<dbReference type="PROSITE" id="PS50115">
    <property type="entry name" value="ARFGAP"/>
    <property type="match status" value="1"/>
</dbReference>
<dbReference type="InterPro" id="IPR005829">
    <property type="entry name" value="Sugar_transporter_CS"/>
</dbReference>
<gene>
    <name evidence="13" type="ORF">MUK42_02833</name>
</gene>
<feature type="transmembrane region" description="Helical" evidence="10">
    <location>
        <begin position="249"/>
        <end position="267"/>
    </location>
</feature>
<evidence type="ECO:0000256" key="8">
    <source>
        <dbReference type="ARBA" id="ARBA00023136"/>
    </source>
</evidence>
<sequence length="751" mass="81329">MNEKASVSKELNEKHGKVLEGLLKLPENRECADCKSKGPRWASVNLGIFICLQCSGIHRSLGVRSATLDTWLPEQIAFIQTAELTSASQKNTTASVDCKNAITGAEDLFKDSSLLQSSAQKKHQTNKNGIMCPFDKCDGSQSSMVSPFGLHQQQQVFLSQQKAFPMAADKFDDTPPTGSVTCPHPSGSYGPVTASGLHAQGSVASASEATAGGGVNKPPGERSWRLHNMAVGVIVRTGGGTEHPGKMTLFVFLTCLVASSGGLIFGYDIGISGGVTSMDSFLSRFFPSVYRQQMADSSTNQYCKFDSQLLTLFTSSLYWAALLSSFLASTVTRMFGRKWSMFAGGITFLLGSAFNGAAMNILMLILGRGRRPVFLTVLHACAQAVPLYLSEMAPARLRGTLNIGFQLMITVGIFAANLINYGTASIKGGWGWRVSLGLAAVPAVIITVGSLVLPDTPNSLIERGHDEEANAMLRKIRGTEDVRAEYDDLVAASDEAKSVHHPWSNILQRKYRPQLTMAVLIPCFQQLTGINVIMFYAPVLFKTIGFGSEASLASAVITGMVMVFGTFVSIATVDKLGRRALFLQGGAQMLASQLVVGTLIALKFGIGGVATDHHSALHLLLRCSLCMVMGASGVAGAERDLPLEIRSAGQSITVSVNMFFTFLIAQVFLTALCHLKFGLFYFFAGWVAIMTAFIAFFLPETKSVPIEEIILVWKNHWFWSKFISDEDVHVGNSCRIEHDPKLRSAWRWMAA</sequence>
<dbReference type="CDD" id="cd17361">
    <property type="entry name" value="MFS_STP"/>
    <property type="match status" value="1"/>
</dbReference>
<dbReference type="GO" id="GO:0015145">
    <property type="term" value="F:monosaccharide transmembrane transporter activity"/>
    <property type="evidence" value="ECO:0007669"/>
    <property type="project" value="InterPro"/>
</dbReference>
<feature type="transmembrane region" description="Helical" evidence="10">
    <location>
        <begin position="649"/>
        <end position="672"/>
    </location>
</feature>
<dbReference type="InterPro" id="IPR037278">
    <property type="entry name" value="ARFGAP/RecO"/>
</dbReference>
<protein>
    <submittedName>
        <fullName evidence="13">Sugar transporter</fullName>
    </submittedName>
</protein>
<dbReference type="AlphaFoldDB" id="A0A9E7EKT4"/>
<feature type="domain" description="Major facilitator superfamily (MFS) profile" evidence="12">
    <location>
        <begin position="254"/>
        <end position="702"/>
    </location>
</feature>
<dbReference type="SMART" id="SM00105">
    <property type="entry name" value="ArfGap"/>
    <property type="match status" value="1"/>
</dbReference>
<dbReference type="NCBIfam" id="TIGR00879">
    <property type="entry name" value="SP"/>
    <property type="match status" value="1"/>
</dbReference>
<dbReference type="GO" id="GO:0008270">
    <property type="term" value="F:zinc ion binding"/>
    <property type="evidence" value="ECO:0007669"/>
    <property type="project" value="UniProtKB-KW"/>
</dbReference>
<keyword evidence="4 13" id="KW-0762">Sugar transport</keyword>
<dbReference type="FunFam" id="1.20.1250.20:FF:000002">
    <property type="entry name" value="Sugar transport protein 13"/>
    <property type="match status" value="1"/>
</dbReference>
<dbReference type="GO" id="GO:0015293">
    <property type="term" value="F:symporter activity"/>
    <property type="evidence" value="ECO:0007669"/>
    <property type="project" value="UniProtKB-KW"/>
</dbReference>
<feature type="domain" description="Arf-GAP" evidence="11">
    <location>
        <begin position="16"/>
        <end position="80"/>
    </location>
</feature>